<feature type="region of interest" description="Disordered" evidence="1">
    <location>
        <begin position="48"/>
        <end position="74"/>
    </location>
</feature>
<sequence length="210" mass="22923">MARLPPHALTTVLGYANVEPDRLSCLTEEEQHRIVLAVDFMRTEREYSGTNGLTSRRRQLRNQRDQLHTQSSATMTNGLQITLAYLNARNARASGVNDPSNPKHAGPSRVRSPASPQAFSNATSPSQPSTSGLAANSMPSSPTPSRNHPTRIGSTVSPGAPNRLFSDAFFSAVENSVDTAYWMNRSDGQESSHDIESDPDPEEFDEDLRG</sequence>
<feature type="region of interest" description="Disordered" evidence="1">
    <location>
        <begin position="92"/>
        <end position="159"/>
    </location>
</feature>
<reference evidence="2 3" key="1">
    <citation type="journal article" date="2016" name="Mol. Biol. Evol.">
        <title>Comparative Genomics of Early-Diverging Mushroom-Forming Fungi Provides Insights into the Origins of Lignocellulose Decay Capabilities.</title>
        <authorList>
            <person name="Nagy L.G."/>
            <person name="Riley R."/>
            <person name="Tritt A."/>
            <person name="Adam C."/>
            <person name="Daum C."/>
            <person name="Floudas D."/>
            <person name="Sun H."/>
            <person name="Yadav J.S."/>
            <person name="Pangilinan J."/>
            <person name="Larsson K.H."/>
            <person name="Matsuura K."/>
            <person name="Barry K."/>
            <person name="Labutti K."/>
            <person name="Kuo R."/>
            <person name="Ohm R.A."/>
            <person name="Bhattacharya S.S."/>
            <person name="Shirouzu T."/>
            <person name="Yoshinaga Y."/>
            <person name="Martin F.M."/>
            <person name="Grigoriev I.V."/>
            <person name="Hibbett D.S."/>
        </authorList>
    </citation>
    <scope>NUCLEOTIDE SEQUENCE [LARGE SCALE GENOMIC DNA]</scope>
    <source>
        <strain evidence="2 3">HHB9708</strain>
    </source>
</reference>
<gene>
    <name evidence="2" type="ORF">SISNIDRAFT_502010</name>
</gene>
<dbReference type="EMBL" id="KV419403">
    <property type="protein sequence ID" value="KZS94764.1"/>
    <property type="molecule type" value="Genomic_DNA"/>
</dbReference>
<evidence type="ECO:0000313" key="3">
    <source>
        <dbReference type="Proteomes" id="UP000076722"/>
    </source>
</evidence>
<evidence type="ECO:0000313" key="2">
    <source>
        <dbReference type="EMBL" id="KZS94764.1"/>
    </source>
</evidence>
<proteinExistence type="predicted"/>
<feature type="compositionally biased region" description="Acidic residues" evidence="1">
    <location>
        <begin position="197"/>
        <end position="210"/>
    </location>
</feature>
<dbReference type="AlphaFoldDB" id="A0A164W5X1"/>
<feature type="region of interest" description="Disordered" evidence="1">
    <location>
        <begin position="181"/>
        <end position="210"/>
    </location>
</feature>
<evidence type="ECO:0000256" key="1">
    <source>
        <dbReference type="SAM" id="MobiDB-lite"/>
    </source>
</evidence>
<feature type="compositionally biased region" description="Basic and acidic residues" evidence="1">
    <location>
        <begin position="187"/>
        <end position="196"/>
    </location>
</feature>
<dbReference type="Proteomes" id="UP000076722">
    <property type="component" value="Unassembled WGS sequence"/>
</dbReference>
<accession>A0A164W5X1</accession>
<name>A0A164W5X1_9AGAM</name>
<organism evidence="2 3">
    <name type="scientific">Sistotremastrum niveocremeum HHB9708</name>
    <dbReference type="NCBI Taxonomy" id="1314777"/>
    <lineage>
        <taxon>Eukaryota</taxon>
        <taxon>Fungi</taxon>
        <taxon>Dikarya</taxon>
        <taxon>Basidiomycota</taxon>
        <taxon>Agaricomycotina</taxon>
        <taxon>Agaricomycetes</taxon>
        <taxon>Sistotremastrales</taxon>
        <taxon>Sistotremastraceae</taxon>
        <taxon>Sertulicium</taxon>
        <taxon>Sertulicium niveocremeum</taxon>
    </lineage>
</organism>
<feature type="compositionally biased region" description="Polar residues" evidence="1">
    <location>
        <begin position="114"/>
        <end position="157"/>
    </location>
</feature>
<keyword evidence="3" id="KW-1185">Reference proteome</keyword>
<protein>
    <submittedName>
        <fullName evidence="2">Uncharacterized protein</fullName>
    </submittedName>
</protein>